<feature type="region of interest" description="Disordered" evidence="6">
    <location>
        <begin position="624"/>
        <end position="680"/>
    </location>
</feature>
<feature type="compositionally biased region" description="Polar residues" evidence="6">
    <location>
        <begin position="1031"/>
        <end position="1042"/>
    </location>
</feature>
<feature type="compositionally biased region" description="Polar residues" evidence="6">
    <location>
        <begin position="425"/>
        <end position="446"/>
    </location>
</feature>
<evidence type="ECO:0000259" key="7">
    <source>
        <dbReference type="PROSITE" id="PS50004"/>
    </source>
</evidence>
<proteinExistence type="predicted"/>
<dbReference type="Proteomes" id="UP001642540">
    <property type="component" value="Unassembled WGS sequence"/>
</dbReference>
<accession>A0ABP1PVT0</accession>
<feature type="compositionally biased region" description="Low complexity" evidence="6">
    <location>
        <begin position="333"/>
        <end position="351"/>
    </location>
</feature>
<gene>
    <name evidence="8" type="ORF">ODALV1_LOCUS4365</name>
</gene>
<evidence type="ECO:0000256" key="2">
    <source>
        <dbReference type="ARBA" id="ARBA00022475"/>
    </source>
</evidence>
<feature type="compositionally biased region" description="Low complexity" evidence="6">
    <location>
        <begin position="1160"/>
        <end position="1195"/>
    </location>
</feature>
<feature type="compositionally biased region" description="Low complexity" evidence="6">
    <location>
        <begin position="1063"/>
        <end position="1090"/>
    </location>
</feature>
<feature type="compositionally biased region" description="Low complexity" evidence="6">
    <location>
        <begin position="670"/>
        <end position="680"/>
    </location>
</feature>
<keyword evidence="9" id="KW-1185">Reference proteome</keyword>
<evidence type="ECO:0000256" key="5">
    <source>
        <dbReference type="SAM" id="Coils"/>
    </source>
</evidence>
<dbReference type="InterPro" id="IPR000008">
    <property type="entry name" value="C2_dom"/>
</dbReference>
<feature type="compositionally biased region" description="Low complexity" evidence="6">
    <location>
        <begin position="1119"/>
        <end position="1136"/>
    </location>
</feature>
<keyword evidence="2" id="KW-1003">Cell membrane</keyword>
<feature type="compositionally biased region" description="Low complexity" evidence="6">
    <location>
        <begin position="1020"/>
        <end position="1030"/>
    </location>
</feature>
<feature type="domain" description="C2" evidence="7">
    <location>
        <begin position="483"/>
        <end position="605"/>
    </location>
</feature>
<feature type="region of interest" description="Disordered" evidence="6">
    <location>
        <begin position="333"/>
        <end position="366"/>
    </location>
</feature>
<evidence type="ECO:0000256" key="3">
    <source>
        <dbReference type="ARBA" id="ARBA00022737"/>
    </source>
</evidence>
<dbReference type="InterPro" id="IPR051105">
    <property type="entry name" value="WWC/KIBRA_Hippo_Reg"/>
</dbReference>
<comment type="caution">
    <text evidence="8">The sequence shown here is derived from an EMBL/GenBank/DDBJ whole genome shotgun (WGS) entry which is preliminary data.</text>
</comment>
<evidence type="ECO:0000313" key="8">
    <source>
        <dbReference type="EMBL" id="CAL8079450.1"/>
    </source>
</evidence>
<keyword evidence="4" id="KW-0472">Membrane</keyword>
<sequence length="1266" mass="138470">MAKLRVLSLRQELMQIRKEVSIKQQGLNTLAQVEQKMSTGSCYTMGEAQAIMNELRSIQRSLISGEKERMELMQCLARHKEDLTRLQSMTKFPDMSSFGNSTEKLSTASQTDLSGDLVPLGARLAEMAKLRLEYDARRKDVQHIQRRLSELEESIEPGEVESDKDRLLLFQEKEQLLRELRSICPKNRPLHEIAGIHQEIQRLENDLSKAAEMAKKNITDRLRLHEEKQTLLQNLRDALNNMASLESRLKSLSASTLSISSSSSLASLSSSQASSKGSLSSLSFTDIYGAPSTHTEGINMLELQKRVELLLQSETSPVASLVQNRSQLQTVTSQQSFPSLSPRSSLSSVSPPVSPYDLGPPPSYEQSFLDKQRRLAAADKLSLEDSLGDLSITEENTESEKSGSYFVLPPLSPISEYVASEEGNVCQSSQPTTHCQTQNSSGTSTRSVSAAVSDESVAGDSGVFEASNNHRCESQEVSEINAEAAQVQVKLRYSVSDCILHVGIERARNLNVLFVPVNHKLVIKAALLPCNPGLPSQYCTKPVDFCDKLTIGEDFSIGVQLARLYGKTLQVNLFAISPSGQEQCVGCSQVSLAEFNADSSSSKWYNILNFHFLQLNSKVEEETPTLESSEVAESSISINHTPQDSESSSSLLAGSSSRHNIGVKEESSDESTIISSQTSTLTRHHDVEVFQSDLEKWNEGAVEWRCDNWNDEEEENENVEEDNDEISQRIALQSGEMTETAEDAVNEMDAEEIEIMQTRDQSTNTECVFVKTKPTKEPEPTMSKGIVIKRSQTFSPSAVANKQEYICRLNRSDSDSSMPLYRKPPYSSISHRSLGGESGSAAGSIAFQRGSMERKSLRLKKISPPVGSSLTPIRAKSKPAVAPVRTSIDLELDRQAQQCRLQCLQEEIKCLKALKEHLEAAKAAGDSKTMTTLLEDERIQQLFQLPTSVDPHGPKGKEAQKMLKLLKKTSREIYKLRKSKTPRGQPDMISFKEKITFFTHNPVAKSAFAKDSDNVEGEESAQQQASSSTSVPYSSCDPNGSGTIILEEEEEDDDEEEGEEEVSSSVEEPSTSSSSSTRPSSVPQPVQRSSLKSVSPAGPPCINKFPSSSPIMKPRIPRSAASYSSASSQTNEASPSPCYSDSNKETEPQRSVATHCSDKSNLVPAAVASSNSPSSSSSSPVSSSRSHHNSSPAYSTVSNPSGNVVDVNRDSPKQSKVVAGAASSSASVAEPSSSSTETNVHTAKIDKKIPSKESNSNPHIEYVVLI</sequence>
<feature type="coiled-coil region" evidence="5">
    <location>
        <begin position="709"/>
        <end position="761"/>
    </location>
</feature>
<organism evidence="8 9">
    <name type="scientific">Orchesella dallaii</name>
    <dbReference type="NCBI Taxonomy" id="48710"/>
    <lineage>
        <taxon>Eukaryota</taxon>
        <taxon>Metazoa</taxon>
        <taxon>Ecdysozoa</taxon>
        <taxon>Arthropoda</taxon>
        <taxon>Hexapoda</taxon>
        <taxon>Collembola</taxon>
        <taxon>Entomobryomorpha</taxon>
        <taxon>Entomobryoidea</taxon>
        <taxon>Orchesellidae</taxon>
        <taxon>Orchesellinae</taxon>
        <taxon>Orchesella</taxon>
    </lineage>
</organism>
<dbReference type="PANTHER" id="PTHR14791:SF29">
    <property type="entry name" value="PROTEIN KIBRA"/>
    <property type="match status" value="1"/>
</dbReference>
<feature type="coiled-coil region" evidence="5">
    <location>
        <begin position="894"/>
        <end position="924"/>
    </location>
</feature>
<feature type="compositionally biased region" description="Low complexity" evidence="6">
    <location>
        <begin position="627"/>
        <end position="638"/>
    </location>
</feature>
<protein>
    <recommendedName>
        <fullName evidence="7">C2 domain-containing protein</fullName>
    </recommendedName>
</protein>
<feature type="compositionally biased region" description="Low complexity" evidence="6">
    <location>
        <begin position="1215"/>
        <end position="1235"/>
    </location>
</feature>
<dbReference type="Gene3D" id="2.60.40.150">
    <property type="entry name" value="C2 domain"/>
    <property type="match status" value="1"/>
</dbReference>
<reference evidence="8 9" key="1">
    <citation type="submission" date="2024-08" db="EMBL/GenBank/DDBJ databases">
        <authorList>
            <person name="Cucini C."/>
            <person name="Frati F."/>
        </authorList>
    </citation>
    <scope>NUCLEOTIDE SEQUENCE [LARGE SCALE GENOMIC DNA]</scope>
</reference>
<feature type="coiled-coil region" evidence="5">
    <location>
        <begin position="193"/>
        <end position="255"/>
    </location>
</feature>
<dbReference type="PANTHER" id="PTHR14791">
    <property type="entry name" value="BOMB/KIRA PROTEINS"/>
    <property type="match status" value="1"/>
</dbReference>
<feature type="region of interest" description="Disordered" evidence="6">
    <location>
        <begin position="423"/>
        <end position="452"/>
    </location>
</feature>
<evidence type="ECO:0000256" key="6">
    <source>
        <dbReference type="SAM" id="MobiDB-lite"/>
    </source>
</evidence>
<name>A0ABP1PVT0_9HEXA</name>
<evidence type="ECO:0000313" key="9">
    <source>
        <dbReference type="Proteomes" id="UP001642540"/>
    </source>
</evidence>
<evidence type="ECO:0000256" key="1">
    <source>
        <dbReference type="ARBA" id="ARBA00004236"/>
    </source>
</evidence>
<dbReference type="Pfam" id="PF25802">
    <property type="entry name" value="WWC1"/>
    <property type="match status" value="1"/>
</dbReference>
<feature type="region of interest" description="Disordered" evidence="6">
    <location>
        <begin position="1010"/>
        <end position="1261"/>
    </location>
</feature>
<dbReference type="PROSITE" id="PS50004">
    <property type="entry name" value="C2"/>
    <property type="match status" value="1"/>
</dbReference>
<feature type="compositionally biased region" description="Pro residues" evidence="6">
    <location>
        <begin position="352"/>
        <end position="363"/>
    </location>
</feature>
<dbReference type="InterPro" id="IPR035892">
    <property type="entry name" value="C2_domain_sf"/>
</dbReference>
<keyword evidence="3" id="KW-0677">Repeat</keyword>
<feature type="compositionally biased region" description="Low complexity" evidence="6">
    <location>
        <begin position="645"/>
        <end position="657"/>
    </location>
</feature>
<dbReference type="InterPro" id="IPR057747">
    <property type="entry name" value="WWC1_hairpin"/>
</dbReference>
<keyword evidence="5" id="KW-0175">Coiled coil</keyword>
<dbReference type="SUPFAM" id="SSF49562">
    <property type="entry name" value="C2 domain (Calcium/lipid-binding domain, CaLB)"/>
    <property type="match status" value="1"/>
</dbReference>
<comment type="subcellular location">
    <subcellularLocation>
        <location evidence="1">Cell membrane</location>
    </subcellularLocation>
</comment>
<feature type="compositionally biased region" description="Acidic residues" evidence="6">
    <location>
        <begin position="1046"/>
        <end position="1062"/>
    </location>
</feature>
<dbReference type="EMBL" id="CAXLJM020000013">
    <property type="protein sequence ID" value="CAL8079450.1"/>
    <property type="molecule type" value="Genomic_DNA"/>
</dbReference>
<evidence type="ECO:0000256" key="4">
    <source>
        <dbReference type="ARBA" id="ARBA00023136"/>
    </source>
</evidence>